<name>A0A1G8HUK8_9RHOB</name>
<sequence>MKLLALPLVLAAGTALAEAPEAGATAARAFLDGEAAALWDRMTPDLQAVLGTPQALRDLRTDLAAAFGTETALLSTETRTEGAAQVFDRRSAWSGSDQPLQILVSLDSAGRVAGFLVRPVPQPADSPYLAYRTKADLHLPVTGDWQVVWGGRSIDQNYHAADPGQRFALDLLVMRDGASHDGDPARRDSYHCWDQPILAPAPGVVLRAEDGLPDQPIGSTEARRPLGNHVVLDLGTGEYAFLAHLRQGSVAVAPGAEVTRGQRLGRCGNSGNSTEPHLHLHLQTTPELGRGFGLPAQFQDYVADGAVVARGEPERGQTIRPAP</sequence>
<accession>A0A1G8HUK8</accession>
<dbReference type="InterPro" id="IPR050570">
    <property type="entry name" value="Cell_wall_metabolism_enzyme"/>
</dbReference>
<dbReference type="InterPro" id="IPR016047">
    <property type="entry name" value="M23ase_b-sheet_dom"/>
</dbReference>
<dbReference type="STRING" id="555512.SAMN04487993_100145"/>
<dbReference type="RefSeq" id="WP_089841872.1">
    <property type="nucleotide sequence ID" value="NZ_FNEJ01000001.1"/>
</dbReference>
<keyword evidence="4" id="KW-1185">Reference proteome</keyword>
<dbReference type="OrthoDB" id="5489603at2"/>
<evidence type="ECO:0000259" key="2">
    <source>
        <dbReference type="Pfam" id="PF01551"/>
    </source>
</evidence>
<dbReference type="GO" id="GO:0004222">
    <property type="term" value="F:metalloendopeptidase activity"/>
    <property type="evidence" value="ECO:0007669"/>
    <property type="project" value="TreeGrafter"/>
</dbReference>
<feature type="domain" description="M23ase beta-sheet core" evidence="2">
    <location>
        <begin position="195"/>
        <end position="283"/>
    </location>
</feature>
<proteinExistence type="predicted"/>
<dbReference type="CDD" id="cd12797">
    <property type="entry name" value="M23_peptidase"/>
    <property type="match status" value="1"/>
</dbReference>
<dbReference type="InterPro" id="IPR011055">
    <property type="entry name" value="Dup_hybrid_motif"/>
</dbReference>
<feature type="signal peptide" evidence="1">
    <location>
        <begin position="1"/>
        <end position="17"/>
    </location>
</feature>
<dbReference type="Pfam" id="PF01551">
    <property type="entry name" value="Peptidase_M23"/>
    <property type="match status" value="1"/>
</dbReference>
<evidence type="ECO:0000313" key="3">
    <source>
        <dbReference type="EMBL" id="SDI10160.1"/>
    </source>
</evidence>
<dbReference type="Proteomes" id="UP000199093">
    <property type="component" value="Unassembled WGS sequence"/>
</dbReference>
<feature type="chain" id="PRO_5011483955" evidence="1">
    <location>
        <begin position="18"/>
        <end position="323"/>
    </location>
</feature>
<gene>
    <name evidence="3" type="ORF">SAMN04487993_100145</name>
</gene>
<dbReference type="EMBL" id="FNEJ01000001">
    <property type="protein sequence ID" value="SDI10160.1"/>
    <property type="molecule type" value="Genomic_DNA"/>
</dbReference>
<dbReference type="AlphaFoldDB" id="A0A1G8HUK8"/>
<evidence type="ECO:0000313" key="4">
    <source>
        <dbReference type="Proteomes" id="UP000199093"/>
    </source>
</evidence>
<protein>
    <submittedName>
        <fullName evidence="3">Peptidase family M23</fullName>
    </submittedName>
</protein>
<dbReference type="PANTHER" id="PTHR21666:SF270">
    <property type="entry name" value="MUREIN HYDROLASE ACTIVATOR ENVC"/>
    <property type="match status" value="1"/>
</dbReference>
<organism evidence="3 4">
    <name type="scientific">Salipiger marinus</name>
    <dbReference type="NCBI Taxonomy" id="555512"/>
    <lineage>
        <taxon>Bacteria</taxon>
        <taxon>Pseudomonadati</taxon>
        <taxon>Pseudomonadota</taxon>
        <taxon>Alphaproteobacteria</taxon>
        <taxon>Rhodobacterales</taxon>
        <taxon>Roseobacteraceae</taxon>
        <taxon>Salipiger</taxon>
    </lineage>
</organism>
<keyword evidence="1" id="KW-0732">Signal</keyword>
<dbReference type="SUPFAM" id="SSF51261">
    <property type="entry name" value="Duplicated hybrid motif"/>
    <property type="match status" value="1"/>
</dbReference>
<reference evidence="3 4" key="1">
    <citation type="submission" date="2016-10" db="EMBL/GenBank/DDBJ databases">
        <authorList>
            <person name="de Groot N.N."/>
        </authorList>
    </citation>
    <scope>NUCLEOTIDE SEQUENCE [LARGE SCALE GENOMIC DNA]</scope>
    <source>
        <strain evidence="3 4">DSM 26424</strain>
    </source>
</reference>
<evidence type="ECO:0000256" key="1">
    <source>
        <dbReference type="SAM" id="SignalP"/>
    </source>
</evidence>
<dbReference type="PANTHER" id="PTHR21666">
    <property type="entry name" value="PEPTIDASE-RELATED"/>
    <property type="match status" value="1"/>
</dbReference>
<dbReference type="Gene3D" id="2.70.70.10">
    <property type="entry name" value="Glucose Permease (Domain IIA)"/>
    <property type="match status" value="1"/>
</dbReference>